<dbReference type="Proteomes" id="UP000460626">
    <property type="component" value="Unassembled WGS sequence"/>
</dbReference>
<proteinExistence type="predicted"/>
<organism evidence="2 3">
    <name type="scientific">Aurantiacibacter arachoides</name>
    <dbReference type="NCBI Taxonomy" id="1850444"/>
    <lineage>
        <taxon>Bacteria</taxon>
        <taxon>Pseudomonadati</taxon>
        <taxon>Pseudomonadota</taxon>
        <taxon>Alphaproteobacteria</taxon>
        <taxon>Sphingomonadales</taxon>
        <taxon>Erythrobacteraceae</taxon>
        <taxon>Aurantiacibacter</taxon>
    </lineage>
</organism>
<dbReference type="AlphaFoldDB" id="A0A845A1J2"/>
<evidence type="ECO:0008006" key="4">
    <source>
        <dbReference type="Google" id="ProtNLM"/>
    </source>
</evidence>
<evidence type="ECO:0000313" key="2">
    <source>
        <dbReference type="EMBL" id="MXO94005.1"/>
    </source>
</evidence>
<accession>A0A845A1J2</accession>
<sequence>MQYAVAFALLCALTFIAPCAPAAAQQVSPAAEADAYGALYDTIAGDPGDVGAQSAAAVTARMIVRSDDTVATLAGLEPRLEQALGQAMLPTFIAHMGRLRDLYRPRYIALFAAELSTKRAGEIVAILSTPEGQRIIRGARTNIMEGVSADRLMADRPLTVDETDAIMAAQQRSVVAQTDRADLLAFQRMAAANPAVFADFDRFRDVMIPLRTEMDNEPLAAEHEAQLAAAIEKVFATLFE</sequence>
<dbReference type="EMBL" id="WTYH01000001">
    <property type="protein sequence ID" value="MXO94005.1"/>
    <property type="molecule type" value="Genomic_DNA"/>
</dbReference>
<reference evidence="2 3" key="1">
    <citation type="submission" date="2019-12" db="EMBL/GenBank/DDBJ databases">
        <title>Genomic-based taxomic classification of the family Erythrobacteraceae.</title>
        <authorList>
            <person name="Xu L."/>
        </authorList>
    </citation>
    <scope>NUCLEOTIDE SEQUENCE [LARGE SCALE GENOMIC DNA]</scope>
    <source>
        <strain evidence="2 3">RC4-10-4</strain>
    </source>
</reference>
<feature type="chain" id="PRO_5033030113" description="DUF2059 domain-containing protein" evidence="1">
    <location>
        <begin position="23"/>
        <end position="240"/>
    </location>
</feature>
<protein>
    <recommendedName>
        <fullName evidence="4">DUF2059 domain-containing protein</fullName>
    </recommendedName>
</protein>
<feature type="signal peptide" evidence="1">
    <location>
        <begin position="1"/>
        <end position="22"/>
    </location>
</feature>
<name>A0A845A1J2_9SPHN</name>
<evidence type="ECO:0000256" key="1">
    <source>
        <dbReference type="SAM" id="SignalP"/>
    </source>
</evidence>
<keyword evidence="3" id="KW-1185">Reference proteome</keyword>
<dbReference type="RefSeq" id="WP_131453278.1">
    <property type="nucleotide sequence ID" value="NZ_BMJK01000001.1"/>
</dbReference>
<comment type="caution">
    <text evidence="2">The sequence shown here is derived from an EMBL/GenBank/DDBJ whole genome shotgun (WGS) entry which is preliminary data.</text>
</comment>
<keyword evidence="1" id="KW-0732">Signal</keyword>
<evidence type="ECO:0000313" key="3">
    <source>
        <dbReference type="Proteomes" id="UP000460626"/>
    </source>
</evidence>
<gene>
    <name evidence="2" type="ORF">GRI62_10370</name>
</gene>
<dbReference type="OrthoDB" id="10019357at2"/>